<keyword evidence="9" id="KW-1185">Reference proteome</keyword>
<dbReference type="Pfam" id="PF13396">
    <property type="entry name" value="PLDc_N"/>
    <property type="match status" value="1"/>
</dbReference>
<dbReference type="InterPro" id="IPR027379">
    <property type="entry name" value="CLS_N"/>
</dbReference>
<evidence type="ECO:0000259" key="7">
    <source>
        <dbReference type="Pfam" id="PF13396"/>
    </source>
</evidence>
<keyword evidence="3 6" id="KW-0812">Transmembrane</keyword>
<feature type="transmembrane region" description="Helical" evidence="6">
    <location>
        <begin position="43"/>
        <end position="62"/>
    </location>
</feature>
<keyword evidence="2" id="KW-1003">Cell membrane</keyword>
<evidence type="ECO:0000313" key="8">
    <source>
        <dbReference type="EMBL" id="MDR7082767.1"/>
    </source>
</evidence>
<evidence type="ECO:0000256" key="3">
    <source>
        <dbReference type="ARBA" id="ARBA00022692"/>
    </source>
</evidence>
<evidence type="ECO:0000256" key="6">
    <source>
        <dbReference type="SAM" id="Phobius"/>
    </source>
</evidence>
<evidence type="ECO:0000256" key="2">
    <source>
        <dbReference type="ARBA" id="ARBA00022475"/>
    </source>
</evidence>
<evidence type="ECO:0000256" key="1">
    <source>
        <dbReference type="ARBA" id="ARBA00004651"/>
    </source>
</evidence>
<name>A0ABU1UC33_9MICC</name>
<feature type="transmembrane region" description="Helical" evidence="6">
    <location>
        <begin position="6"/>
        <end position="31"/>
    </location>
</feature>
<dbReference type="RefSeq" id="WP_310056477.1">
    <property type="nucleotide sequence ID" value="NZ_JAVDVQ010000007.1"/>
</dbReference>
<evidence type="ECO:0000256" key="4">
    <source>
        <dbReference type="ARBA" id="ARBA00022989"/>
    </source>
</evidence>
<feature type="domain" description="Cardiolipin synthase N-terminal" evidence="7">
    <location>
        <begin position="19"/>
        <end position="62"/>
    </location>
</feature>
<accession>A0ABU1UC33</accession>
<comment type="subcellular location">
    <subcellularLocation>
        <location evidence="1">Cell membrane</location>
        <topology evidence="1">Multi-pass membrane protein</topology>
    </subcellularLocation>
</comment>
<comment type="caution">
    <text evidence="8">The sequence shown here is derived from an EMBL/GenBank/DDBJ whole genome shotgun (WGS) entry which is preliminary data.</text>
</comment>
<dbReference type="EMBL" id="JAVDVQ010000007">
    <property type="protein sequence ID" value="MDR7082767.1"/>
    <property type="molecule type" value="Genomic_DNA"/>
</dbReference>
<proteinExistence type="predicted"/>
<evidence type="ECO:0000256" key="5">
    <source>
        <dbReference type="ARBA" id="ARBA00023136"/>
    </source>
</evidence>
<reference evidence="8 9" key="1">
    <citation type="submission" date="2023-07" db="EMBL/GenBank/DDBJ databases">
        <title>Sorghum-associated microbial communities from plants grown in Nebraska, USA.</title>
        <authorList>
            <person name="Schachtman D."/>
        </authorList>
    </citation>
    <scope>NUCLEOTIDE SEQUENCE [LARGE SCALE GENOMIC DNA]</scope>
    <source>
        <strain evidence="8 9">BE167</strain>
    </source>
</reference>
<keyword evidence="4 6" id="KW-1133">Transmembrane helix</keyword>
<sequence>MTFWDFFWLMISFVLYVSYLVVLVLIVKDLFADSNRSGWSKAIWVLVLIFLPVFGGLAYLIAHGQSMSLRQAARTDAARDDFDGYLRRTAGTNPAEQIAQAKTLMDDGTLTAEEFTALKQRVLRQ</sequence>
<dbReference type="Proteomes" id="UP001252243">
    <property type="component" value="Unassembled WGS sequence"/>
</dbReference>
<evidence type="ECO:0000313" key="9">
    <source>
        <dbReference type="Proteomes" id="UP001252243"/>
    </source>
</evidence>
<organism evidence="8 9">
    <name type="scientific">Arthrobacter ginsengisoli</name>
    <dbReference type="NCBI Taxonomy" id="1356565"/>
    <lineage>
        <taxon>Bacteria</taxon>
        <taxon>Bacillati</taxon>
        <taxon>Actinomycetota</taxon>
        <taxon>Actinomycetes</taxon>
        <taxon>Micrococcales</taxon>
        <taxon>Micrococcaceae</taxon>
        <taxon>Arthrobacter</taxon>
    </lineage>
</organism>
<keyword evidence="5 6" id="KW-0472">Membrane</keyword>
<gene>
    <name evidence="8" type="ORF">J2X01_002057</name>
</gene>
<protein>
    <submittedName>
        <fullName evidence="8">High-affinity K+ transport system ATPase subunit B</fullName>
    </submittedName>
</protein>